<evidence type="ECO:0000256" key="1">
    <source>
        <dbReference type="ARBA" id="ARBA00022737"/>
    </source>
</evidence>
<comment type="caution">
    <text evidence="6">The sequence shown here is derived from an EMBL/GenBank/DDBJ whole genome shotgun (WGS) entry which is preliminary data.</text>
</comment>
<feature type="chain" id="PRO_5045179905" evidence="4">
    <location>
        <begin position="28"/>
        <end position="302"/>
    </location>
</feature>
<dbReference type="Gene3D" id="3.40.50.10610">
    <property type="entry name" value="ABC-type transport auxiliary lipoprotein component"/>
    <property type="match status" value="1"/>
</dbReference>
<feature type="signal peptide" evidence="4">
    <location>
        <begin position="1"/>
        <end position="27"/>
    </location>
</feature>
<evidence type="ECO:0000313" key="7">
    <source>
        <dbReference type="Proteomes" id="UP001594351"/>
    </source>
</evidence>
<name>A0ABV6Z349_UNCC1</name>
<proteinExistence type="predicted"/>
<protein>
    <submittedName>
        <fullName evidence="6">FlgO family outer membrane protein</fullName>
    </submittedName>
</protein>
<keyword evidence="7" id="KW-1185">Reference proteome</keyword>
<gene>
    <name evidence="6" type="ORF">ACFL27_21715</name>
</gene>
<dbReference type="InterPro" id="IPR050498">
    <property type="entry name" value="Ycf3"/>
</dbReference>
<feature type="repeat" description="TPR" evidence="3">
    <location>
        <begin position="216"/>
        <end position="249"/>
    </location>
</feature>
<evidence type="ECO:0000256" key="4">
    <source>
        <dbReference type="SAM" id="SignalP"/>
    </source>
</evidence>
<evidence type="ECO:0000256" key="3">
    <source>
        <dbReference type="PROSITE-ProRule" id="PRU00339"/>
    </source>
</evidence>
<dbReference type="PROSITE" id="PS50005">
    <property type="entry name" value="TPR"/>
    <property type="match status" value="1"/>
</dbReference>
<dbReference type="InterPro" id="IPR011990">
    <property type="entry name" value="TPR-like_helical_dom_sf"/>
</dbReference>
<feature type="domain" description="FlgO" evidence="5">
    <location>
        <begin position="28"/>
        <end position="139"/>
    </location>
</feature>
<dbReference type="SUPFAM" id="SSF48452">
    <property type="entry name" value="TPR-like"/>
    <property type="match status" value="1"/>
</dbReference>
<organism evidence="6 7">
    <name type="scientific">candidate division CSSED10-310 bacterium</name>
    <dbReference type="NCBI Taxonomy" id="2855610"/>
    <lineage>
        <taxon>Bacteria</taxon>
        <taxon>Bacteria division CSSED10-310</taxon>
    </lineage>
</organism>
<evidence type="ECO:0000259" key="5">
    <source>
        <dbReference type="Pfam" id="PF17680"/>
    </source>
</evidence>
<evidence type="ECO:0000313" key="6">
    <source>
        <dbReference type="EMBL" id="MFC1852824.1"/>
    </source>
</evidence>
<sequence>MVCLTKIKVFFVLSWILSVIFAQPTTAKDKILAIVPVQSADTAPEYSYLGSELATTLFARLSQVTGVRLVERSYVAKIVEEQKLQQTAWSAKRTVTELGNLLGADYLIIVNYHIHEVDALVSARIVSVKNGEVIEATQAMGNAYYLRGLLSKAGTKVSEIVQKAFSSSAHPQAKKLHPQALEAFQKGSTLIGTSRQKTQEQINYYHQAIEIEPDFLEAHFNLANVYNSLKLYNKAALEYREVLRIDPNYLFALENLALLHGKIPMTRNEIISLWERALKLEKRLEKIDMIEKKLTALRNNEK</sequence>
<dbReference type="PANTHER" id="PTHR44858:SF1">
    <property type="entry name" value="UDP-N-ACETYLGLUCOSAMINE--PEPTIDE N-ACETYLGLUCOSAMINYLTRANSFERASE SPINDLY-RELATED"/>
    <property type="match status" value="1"/>
</dbReference>
<dbReference type="SMART" id="SM00028">
    <property type="entry name" value="TPR"/>
    <property type="match status" value="1"/>
</dbReference>
<dbReference type="Proteomes" id="UP001594351">
    <property type="component" value="Unassembled WGS sequence"/>
</dbReference>
<dbReference type="InterPro" id="IPR019734">
    <property type="entry name" value="TPR_rpt"/>
</dbReference>
<dbReference type="Pfam" id="PF17680">
    <property type="entry name" value="FlgO"/>
    <property type="match status" value="1"/>
</dbReference>
<dbReference type="InterPro" id="IPR041215">
    <property type="entry name" value="FlgO_dom"/>
</dbReference>
<accession>A0ABV6Z349</accession>
<keyword evidence="1" id="KW-0677">Repeat</keyword>
<keyword evidence="2 3" id="KW-0802">TPR repeat</keyword>
<dbReference type="EMBL" id="JBHPBY010000373">
    <property type="protein sequence ID" value="MFC1852824.1"/>
    <property type="molecule type" value="Genomic_DNA"/>
</dbReference>
<dbReference type="PANTHER" id="PTHR44858">
    <property type="entry name" value="TETRATRICOPEPTIDE REPEAT PROTEIN 6"/>
    <property type="match status" value="1"/>
</dbReference>
<dbReference type="Pfam" id="PF13181">
    <property type="entry name" value="TPR_8"/>
    <property type="match status" value="1"/>
</dbReference>
<keyword evidence="4" id="KW-0732">Signal</keyword>
<dbReference type="Gene3D" id="1.25.40.10">
    <property type="entry name" value="Tetratricopeptide repeat domain"/>
    <property type="match status" value="1"/>
</dbReference>
<reference evidence="6 7" key="1">
    <citation type="submission" date="2024-09" db="EMBL/GenBank/DDBJ databases">
        <title>Laminarin stimulates single cell rates of sulfate reduction while oxygen inhibits transcriptomic activity in coastal marine sediment.</title>
        <authorList>
            <person name="Lindsay M."/>
            <person name="Orcutt B."/>
            <person name="Emerson D."/>
            <person name="Stepanauskas R."/>
            <person name="D'Angelo T."/>
        </authorList>
    </citation>
    <scope>NUCLEOTIDE SEQUENCE [LARGE SCALE GENOMIC DNA]</scope>
    <source>
        <strain evidence="6">SAG AM-311-K15</strain>
    </source>
</reference>
<evidence type="ECO:0000256" key="2">
    <source>
        <dbReference type="ARBA" id="ARBA00022803"/>
    </source>
</evidence>